<keyword evidence="1" id="KW-0812">Transmembrane</keyword>
<feature type="transmembrane region" description="Helical" evidence="1">
    <location>
        <begin position="50"/>
        <end position="69"/>
    </location>
</feature>
<evidence type="ECO:0000256" key="1">
    <source>
        <dbReference type="SAM" id="Phobius"/>
    </source>
</evidence>
<protein>
    <submittedName>
        <fullName evidence="2">Uncharacterized protein</fullName>
    </submittedName>
</protein>
<keyword evidence="1" id="KW-1133">Transmembrane helix</keyword>
<organism evidence="2 3">
    <name type="scientific">Cirrhinus molitorella</name>
    <name type="common">mud carp</name>
    <dbReference type="NCBI Taxonomy" id="172907"/>
    <lineage>
        <taxon>Eukaryota</taxon>
        <taxon>Metazoa</taxon>
        <taxon>Chordata</taxon>
        <taxon>Craniata</taxon>
        <taxon>Vertebrata</taxon>
        <taxon>Euteleostomi</taxon>
        <taxon>Actinopterygii</taxon>
        <taxon>Neopterygii</taxon>
        <taxon>Teleostei</taxon>
        <taxon>Ostariophysi</taxon>
        <taxon>Cypriniformes</taxon>
        <taxon>Cyprinidae</taxon>
        <taxon>Labeoninae</taxon>
        <taxon>Labeonini</taxon>
        <taxon>Cirrhinus</taxon>
    </lineage>
</organism>
<sequence>MVLNAWNFQPRKQLLRLTSAVHLTLLSWNIEQGRRMWTAPLGALPETLFVPHSFLLLPFPLVFAVFFPAPRLKGGAVGSLPPHARSEKRDKATRINQILCFTTRLFLSLPFRQMSPSDR</sequence>
<dbReference type="EMBL" id="JAYMGO010000017">
    <property type="protein sequence ID" value="KAL1258229.1"/>
    <property type="molecule type" value="Genomic_DNA"/>
</dbReference>
<keyword evidence="3" id="KW-1185">Reference proteome</keyword>
<reference evidence="2 3" key="1">
    <citation type="submission" date="2023-09" db="EMBL/GenBank/DDBJ databases">
        <authorList>
            <person name="Wang M."/>
        </authorList>
    </citation>
    <scope>NUCLEOTIDE SEQUENCE [LARGE SCALE GENOMIC DNA]</scope>
    <source>
        <strain evidence="2">GT-2023</strain>
        <tissue evidence="2">Liver</tissue>
    </source>
</reference>
<comment type="caution">
    <text evidence="2">The sequence shown here is derived from an EMBL/GenBank/DDBJ whole genome shotgun (WGS) entry which is preliminary data.</text>
</comment>
<name>A0ABR3LZB6_9TELE</name>
<gene>
    <name evidence="2" type="ORF">QQF64_011473</name>
</gene>
<evidence type="ECO:0000313" key="3">
    <source>
        <dbReference type="Proteomes" id="UP001558613"/>
    </source>
</evidence>
<dbReference type="Proteomes" id="UP001558613">
    <property type="component" value="Unassembled WGS sequence"/>
</dbReference>
<accession>A0ABR3LZB6</accession>
<evidence type="ECO:0000313" key="2">
    <source>
        <dbReference type="EMBL" id="KAL1258229.1"/>
    </source>
</evidence>
<keyword evidence="1" id="KW-0472">Membrane</keyword>
<proteinExistence type="predicted"/>